<dbReference type="AlphaFoldDB" id="A0A212JT20"/>
<evidence type="ECO:0000313" key="1">
    <source>
        <dbReference type="EMBL" id="SBW02582.1"/>
    </source>
</evidence>
<gene>
    <name evidence="1" type="ORF">KL86DYS1_30348</name>
</gene>
<reference evidence="1" key="1">
    <citation type="submission" date="2016-04" db="EMBL/GenBank/DDBJ databases">
        <authorList>
            <person name="Evans L.H."/>
            <person name="Alamgir A."/>
            <person name="Owens N."/>
            <person name="Weber N.D."/>
            <person name="Virtaneva K."/>
            <person name="Barbian K."/>
            <person name="Babar A."/>
            <person name="Rosenke K."/>
        </authorList>
    </citation>
    <scope>NUCLEOTIDE SEQUENCE</scope>
    <source>
        <strain evidence="1">86-1</strain>
    </source>
</reference>
<proteinExistence type="predicted"/>
<accession>A0A212JT20</accession>
<dbReference type="EMBL" id="FLUM01000003">
    <property type="protein sequence ID" value="SBW02582.1"/>
    <property type="molecule type" value="Genomic_DNA"/>
</dbReference>
<organism evidence="1">
    <name type="scientific">uncultured Dysgonomonas sp</name>
    <dbReference type="NCBI Taxonomy" id="206096"/>
    <lineage>
        <taxon>Bacteria</taxon>
        <taxon>Pseudomonadati</taxon>
        <taxon>Bacteroidota</taxon>
        <taxon>Bacteroidia</taxon>
        <taxon>Bacteroidales</taxon>
        <taxon>Dysgonomonadaceae</taxon>
        <taxon>Dysgonomonas</taxon>
        <taxon>environmental samples</taxon>
    </lineage>
</organism>
<sequence length="61" mass="7188">MFPVTFSSIGDQIPFSHISEEKLIKTSKILYIQYFYAKFAHLEYLCAVLIYGHKQNPKYIN</sequence>
<protein>
    <submittedName>
        <fullName evidence="1">Uncharacterized protein</fullName>
    </submittedName>
</protein>
<name>A0A212JT20_9BACT</name>